<evidence type="ECO:0008006" key="5">
    <source>
        <dbReference type="Google" id="ProtNLM"/>
    </source>
</evidence>
<keyword evidence="3" id="KW-1133">Transmembrane helix</keyword>
<dbReference type="Gene3D" id="1.25.40.10">
    <property type="entry name" value="Tetratricopeptide repeat domain"/>
    <property type="match status" value="2"/>
</dbReference>
<evidence type="ECO:0000256" key="1">
    <source>
        <dbReference type="ARBA" id="ARBA00022737"/>
    </source>
</evidence>
<dbReference type="EMBL" id="VSSQ01027077">
    <property type="protein sequence ID" value="MPM76118.1"/>
    <property type="molecule type" value="Genomic_DNA"/>
</dbReference>
<reference evidence="4" key="1">
    <citation type="submission" date="2019-08" db="EMBL/GenBank/DDBJ databases">
        <authorList>
            <person name="Kucharzyk K."/>
            <person name="Murdoch R.W."/>
            <person name="Higgins S."/>
            <person name="Loffler F."/>
        </authorList>
    </citation>
    <scope>NUCLEOTIDE SEQUENCE</scope>
</reference>
<dbReference type="InterPro" id="IPR019734">
    <property type="entry name" value="TPR_rpt"/>
</dbReference>
<comment type="caution">
    <text evidence="4">The sequence shown here is derived from an EMBL/GenBank/DDBJ whole genome shotgun (WGS) entry which is preliminary data.</text>
</comment>
<sequence length="227" mass="25789">MTDPNNPSINQASGGFIPYKTIKLWKEVLILLVFTLGLFSIGIFIGNTYFWNQFDQTPLLDKQYQSAMEKVKQNPDSAANHVDFGWALFQKGQYNEALAEYKKATELDEKNFQAYLNLGIAYQQVDKIDIAITTLQKAIELAPKSYEAHYYLGLSYQRNGKLDQALEELFLADKLHPGSTKIIYDIGQLHEKMGSLEEAKKDYQDALNFDPQYTLAQEALSRLGGVK</sequence>
<dbReference type="Pfam" id="PF13181">
    <property type="entry name" value="TPR_8"/>
    <property type="match status" value="1"/>
</dbReference>
<name>A0A645CGW0_9ZZZZ</name>
<evidence type="ECO:0000256" key="3">
    <source>
        <dbReference type="SAM" id="Phobius"/>
    </source>
</evidence>
<dbReference type="SUPFAM" id="SSF48452">
    <property type="entry name" value="TPR-like"/>
    <property type="match status" value="1"/>
</dbReference>
<protein>
    <recommendedName>
        <fullName evidence="5">Photosystem I assembly protein Ycf3</fullName>
    </recommendedName>
</protein>
<gene>
    <name evidence="4" type="ORF">SDC9_123113</name>
</gene>
<keyword evidence="1" id="KW-0677">Repeat</keyword>
<proteinExistence type="predicted"/>
<keyword evidence="3" id="KW-0472">Membrane</keyword>
<dbReference type="Pfam" id="PF13414">
    <property type="entry name" value="TPR_11"/>
    <property type="match status" value="2"/>
</dbReference>
<keyword evidence="2" id="KW-0802">TPR repeat</keyword>
<evidence type="ECO:0000313" key="4">
    <source>
        <dbReference type="EMBL" id="MPM76118.1"/>
    </source>
</evidence>
<dbReference type="PROSITE" id="PS50293">
    <property type="entry name" value="TPR_REGION"/>
    <property type="match status" value="2"/>
</dbReference>
<dbReference type="GO" id="GO:0009279">
    <property type="term" value="C:cell outer membrane"/>
    <property type="evidence" value="ECO:0007669"/>
    <property type="project" value="TreeGrafter"/>
</dbReference>
<dbReference type="GO" id="GO:0046813">
    <property type="term" value="P:receptor-mediated virion attachment to host cell"/>
    <property type="evidence" value="ECO:0007669"/>
    <property type="project" value="TreeGrafter"/>
</dbReference>
<dbReference type="InterPro" id="IPR011990">
    <property type="entry name" value="TPR-like_helical_dom_sf"/>
</dbReference>
<dbReference type="PANTHER" id="PTHR44858">
    <property type="entry name" value="TETRATRICOPEPTIDE REPEAT PROTEIN 6"/>
    <property type="match status" value="1"/>
</dbReference>
<dbReference type="PROSITE" id="PS50005">
    <property type="entry name" value="TPR"/>
    <property type="match status" value="4"/>
</dbReference>
<evidence type="ECO:0000256" key="2">
    <source>
        <dbReference type="ARBA" id="ARBA00022803"/>
    </source>
</evidence>
<accession>A0A645CGW0</accession>
<dbReference type="PANTHER" id="PTHR44858:SF1">
    <property type="entry name" value="UDP-N-ACETYLGLUCOSAMINE--PEPTIDE N-ACETYLGLUCOSAMINYLTRANSFERASE SPINDLY-RELATED"/>
    <property type="match status" value="1"/>
</dbReference>
<dbReference type="InterPro" id="IPR050498">
    <property type="entry name" value="Ycf3"/>
</dbReference>
<dbReference type="AlphaFoldDB" id="A0A645CGW0"/>
<organism evidence="4">
    <name type="scientific">bioreactor metagenome</name>
    <dbReference type="NCBI Taxonomy" id="1076179"/>
    <lineage>
        <taxon>unclassified sequences</taxon>
        <taxon>metagenomes</taxon>
        <taxon>ecological metagenomes</taxon>
    </lineage>
</organism>
<feature type="transmembrane region" description="Helical" evidence="3">
    <location>
        <begin position="28"/>
        <end position="51"/>
    </location>
</feature>
<dbReference type="SMART" id="SM00028">
    <property type="entry name" value="TPR"/>
    <property type="match status" value="4"/>
</dbReference>
<keyword evidence="3" id="KW-0812">Transmembrane</keyword>